<dbReference type="Pfam" id="PF07264">
    <property type="entry name" value="EI24"/>
    <property type="match status" value="1"/>
</dbReference>
<feature type="transmembrane region" description="Helical" evidence="10">
    <location>
        <begin position="6"/>
        <end position="30"/>
    </location>
</feature>
<evidence type="ECO:0000256" key="8">
    <source>
        <dbReference type="ARBA" id="ARBA00023032"/>
    </source>
</evidence>
<keyword evidence="9 10" id="KW-0472">Membrane</keyword>
<comment type="subcellular location">
    <subcellularLocation>
        <location evidence="1">Membrane</location>
        <topology evidence="1">Multi-pass membrane protein</topology>
    </subcellularLocation>
</comment>
<evidence type="ECO:0000256" key="9">
    <source>
        <dbReference type="ARBA" id="ARBA00023136"/>
    </source>
</evidence>
<keyword evidence="4" id="KW-0997">Cell inner membrane</keyword>
<dbReference type="EMBL" id="SSSN01000011">
    <property type="protein sequence ID" value="THG31376.1"/>
    <property type="molecule type" value="Genomic_DNA"/>
</dbReference>
<evidence type="ECO:0000256" key="1">
    <source>
        <dbReference type="ARBA" id="ARBA00004141"/>
    </source>
</evidence>
<dbReference type="InterPro" id="IPR050480">
    <property type="entry name" value="CysZ-like"/>
</dbReference>
<organism evidence="11 12">
    <name type="scientific">Orlajensenia flava</name>
    <dbReference type="NCBI Taxonomy" id="2565934"/>
    <lineage>
        <taxon>Bacteria</taxon>
        <taxon>Bacillati</taxon>
        <taxon>Actinomycetota</taxon>
        <taxon>Actinomycetes</taxon>
        <taxon>Micrococcales</taxon>
        <taxon>Microbacteriaceae</taxon>
        <taxon>Orlajensenia</taxon>
    </lineage>
</organism>
<name>A0A4S4FPX0_9MICO</name>
<feature type="transmembrane region" description="Helical" evidence="10">
    <location>
        <begin position="50"/>
        <end position="75"/>
    </location>
</feature>
<evidence type="ECO:0000256" key="3">
    <source>
        <dbReference type="ARBA" id="ARBA00022475"/>
    </source>
</evidence>
<dbReference type="GO" id="GO:0005886">
    <property type="term" value="C:plasma membrane"/>
    <property type="evidence" value="ECO:0007669"/>
    <property type="project" value="TreeGrafter"/>
</dbReference>
<sequence>MLLGLVPAVIAFVVIVAALVGLGFTLDGFVHWATPFADSWDEQWASALRLTIDVVVFGGAAVLAVLTFTALTLAIGDPFYERIWRAVELDLGGEVPDDGAGFWRAARDGAVLIALGIVTAVVVTVVGFIPVVGAILGPVLGVVLSGRLLARELTSRAFEARGIDSAGRRALMRPQRSRALGFGIATQLLFLIPLGAIITMPAAVAGSTLLARSALDAAASGAPAVGHTSSQVNSAV</sequence>
<keyword evidence="12" id="KW-1185">Reference proteome</keyword>
<dbReference type="AlphaFoldDB" id="A0A4S4FPX0"/>
<evidence type="ECO:0000256" key="5">
    <source>
        <dbReference type="ARBA" id="ARBA00022605"/>
    </source>
</evidence>
<dbReference type="PANTHER" id="PTHR37468:SF1">
    <property type="entry name" value="SULFATE TRANSPORTER CYSZ"/>
    <property type="match status" value="1"/>
</dbReference>
<evidence type="ECO:0000256" key="2">
    <source>
        <dbReference type="ARBA" id="ARBA00022448"/>
    </source>
</evidence>
<keyword evidence="3" id="KW-1003">Cell membrane</keyword>
<accession>A0A4S4FPX0</accession>
<evidence type="ECO:0000256" key="4">
    <source>
        <dbReference type="ARBA" id="ARBA00022519"/>
    </source>
</evidence>
<keyword evidence="8" id="KW-0764">Sulfate transport</keyword>
<dbReference type="OrthoDB" id="3375053at2"/>
<comment type="caution">
    <text evidence="11">The sequence shown here is derived from an EMBL/GenBank/DDBJ whole genome shotgun (WGS) entry which is preliminary data.</text>
</comment>
<reference evidence="11 12" key="1">
    <citation type="submission" date="2019-04" db="EMBL/GenBank/DDBJ databases">
        <authorList>
            <person name="Jiang L."/>
        </authorList>
    </citation>
    <scope>NUCLEOTIDE SEQUENCE [LARGE SCALE GENOMIC DNA]</scope>
    <source>
        <strain evidence="11 12">YIM 131861</strain>
    </source>
</reference>
<keyword evidence="2" id="KW-0813">Transport</keyword>
<keyword evidence="6 10" id="KW-0812">Transmembrane</keyword>
<dbReference type="PANTHER" id="PTHR37468">
    <property type="entry name" value="SULFATE TRANSPORTER CYSZ"/>
    <property type="match status" value="1"/>
</dbReference>
<keyword evidence="5" id="KW-0028">Amino-acid biosynthesis</keyword>
<evidence type="ECO:0000313" key="12">
    <source>
        <dbReference type="Proteomes" id="UP000307380"/>
    </source>
</evidence>
<dbReference type="InterPro" id="IPR059112">
    <property type="entry name" value="CysZ/EI24"/>
</dbReference>
<dbReference type="GO" id="GO:0009675">
    <property type="term" value="F:high-affinity sulfate:proton symporter activity"/>
    <property type="evidence" value="ECO:0007669"/>
    <property type="project" value="TreeGrafter"/>
</dbReference>
<evidence type="ECO:0000256" key="7">
    <source>
        <dbReference type="ARBA" id="ARBA00022989"/>
    </source>
</evidence>
<dbReference type="Proteomes" id="UP000307380">
    <property type="component" value="Unassembled WGS sequence"/>
</dbReference>
<feature type="transmembrane region" description="Helical" evidence="10">
    <location>
        <begin position="179"/>
        <end position="204"/>
    </location>
</feature>
<keyword evidence="7 10" id="KW-1133">Transmembrane helix</keyword>
<evidence type="ECO:0000256" key="10">
    <source>
        <dbReference type="SAM" id="Phobius"/>
    </source>
</evidence>
<dbReference type="GO" id="GO:0000103">
    <property type="term" value="P:sulfate assimilation"/>
    <property type="evidence" value="ECO:0007669"/>
    <property type="project" value="TreeGrafter"/>
</dbReference>
<gene>
    <name evidence="11" type="ORF">E6C70_13365</name>
</gene>
<evidence type="ECO:0000256" key="6">
    <source>
        <dbReference type="ARBA" id="ARBA00022692"/>
    </source>
</evidence>
<feature type="transmembrane region" description="Helical" evidence="10">
    <location>
        <begin position="111"/>
        <end position="144"/>
    </location>
</feature>
<protein>
    <submittedName>
        <fullName evidence="11">EI24 domain-containing protein</fullName>
    </submittedName>
</protein>
<dbReference type="GO" id="GO:0019344">
    <property type="term" value="P:cysteine biosynthetic process"/>
    <property type="evidence" value="ECO:0007669"/>
    <property type="project" value="TreeGrafter"/>
</dbReference>
<evidence type="ECO:0000313" key="11">
    <source>
        <dbReference type="EMBL" id="THG31376.1"/>
    </source>
</evidence>
<proteinExistence type="predicted"/>